<dbReference type="InterPro" id="IPR017871">
    <property type="entry name" value="ABC_transporter-like_CS"/>
</dbReference>
<feature type="domain" description="ABC transporter" evidence="8">
    <location>
        <begin position="7"/>
        <end position="256"/>
    </location>
</feature>
<dbReference type="InterPro" id="IPR003439">
    <property type="entry name" value="ABC_transporter-like_ATP-bd"/>
</dbReference>
<dbReference type="AlphaFoldDB" id="A0A0U9HL78"/>
<dbReference type="InterPro" id="IPR050388">
    <property type="entry name" value="ABC_Ni/Peptide_Import"/>
</dbReference>
<keyword evidence="4" id="KW-1003">Cell membrane</keyword>
<gene>
    <name evidence="9" type="ORF">TSYNT_6212</name>
</gene>
<dbReference type="SMART" id="SM00382">
    <property type="entry name" value="AAA"/>
    <property type="match status" value="1"/>
</dbReference>
<evidence type="ECO:0000256" key="4">
    <source>
        <dbReference type="ARBA" id="ARBA00022475"/>
    </source>
</evidence>
<dbReference type="Gene3D" id="3.40.50.300">
    <property type="entry name" value="P-loop containing nucleotide triphosphate hydrolases"/>
    <property type="match status" value="1"/>
</dbReference>
<dbReference type="Proteomes" id="UP000062160">
    <property type="component" value="Unassembled WGS sequence"/>
</dbReference>
<evidence type="ECO:0000259" key="8">
    <source>
        <dbReference type="PROSITE" id="PS50893"/>
    </source>
</evidence>
<name>A0A0U9HL78_9FIRM</name>
<accession>A0A0U9HL78</accession>
<dbReference type="RefSeq" id="WP_059032026.1">
    <property type="nucleotide sequence ID" value="NZ_BSDN01000003.1"/>
</dbReference>
<proteinExistence type="inferred from homology"/>
<comment type="subcellular location">
    <subcellularLocation>
        <location evidence="1">Cell membrane</location>
        <topology evidence="1">Peripheral membrane protein</topology>
    </subcellularLocation>
</comment>
<dbReference type="PANTHER" id="PTHR43297:SF2">
    <property type="entry name" value="DIPEPTIDE TRANSPORT ATP-BINDING PROTEIN DPPD"/>
    <property type="match status" value="1"/>
</dbReference>
<dbReference type="STRING" id="224999.GCA_001485475_00837"/>
<keyword evidence="6 9" id="KW-0067">ATP-binding</keyword>
<evidence type="ECO:0000256" key="7">
    <source>
        <dbReference type="ARBA" id="ARBA00023136"/>
    </source>
</evidence>
<reference evidence="9" key="1">
    <citation type="journal article" date="2016" name="Genome Announc.">
        <title>Draft Genome Sequence of the Syntrophic Lactate-Degrading Bacterium Tepidanaerobacter syntrophicus JLT.</title>
        <authorList>
            <person name="Matsuura N."/>
            <person name="Ohashi A."/>
            <person name="Tourlousse D.M."/>
            <person name="Sekiguchi Y."/>
        </authorList>
    </citation>
    <scope>NUCLEOTIDE SEQUENCE [LARGE SCALE GENOMIC DNA]</scope>
    <source>
        <strain evidence="9">JL</strain>
    </source>
</reference>
<dbReference type="PROSITE" id="PS00211">
    <property type="entry name" value="ABC_TRANSPORTER_1"/>
    <property type="match status" value="1"/>
</dbReference>
<protein>
    <submittedName>
        <fullName evidence="9">Oligopeptide transport system ATP-binding protein</fullName>
    </submittedName>
</protein>
<dbReference type="GO" id="GO:0005524">
    <property type="term" value="F:ATP binding"/>
    <property type="evidence" value="ECO:0007669"/>
    <property type="project" value="UniProtKB-KW"/>
</dbReference>
<dbReference type="GO" id="GO:0015833">
    <property type="term" value="P:peptide transport"/>
    <property type="evidence" value="ECO:0007669"/>
    <property type="project" value="InterPro"/>
</dbReference>
<evidence type="ECO:0000256" key="1">
    <source>
        <dbReference type="ARBA" id="ARBA00004202"/>
    </source>
</evidence>
<dbReference type="Pfam" id="PF08352">
    <property type="entry name" value="oligo_HPY"/>
    <property type="match status" value="1"/>
</dbReference>
<dbReference type="CDD" id="cd03257">
    <property type="entry name" value="ABC_NikE_OppD_transporters"/>
    <property type="match status" value="1"/>
</dbReference>
<dbReference type="GO" id="GO:0016887">
    <property type="term" value="F:ATP hydrolysis activity"/>
    <property type="evidence" value="ECO:0007669"/>
    <property type="project" value="InterPro"/>
</dbReference>
<dbReference type="NCBIfam" id="TIGR01727">
    <property type="entry name" value="oligo_HPY"/>
    <property type="match status" value="1"/>
</dbReference>
<dbReference type="OrthoDB" id="41661at2"/>
<dbReference type="EMBL" id="DF977000">
    <property type="protein sequence ID" value="GAQ24831.1"/>
    <property type="molecule type" value="Genomic_DNA"/>
</dbReference>
<dbReference type="PANTHER" id="PTHR43297">
    <property type="entry name" value="OLIGOPEPTIDE TRANSPORT ATP-BINDING PROTEIN APPD"/>
    <property type="match status" value="1"/>
</dbReference>
<dbReference type="PROSITE" id="PS50893">
    <property type="entry name" value="ABC_TRANSPORTER_2"/>
    <property type="match status" value="1"/>
</dbReference>
<dbReference type="GO" id="GO:0005886">
    <property type="term" value="C:plasma membrane"/>
    <property type="evidence" value="ECO:0007669"/>
    <property type="project" value="UniProtKB-SubCell"/>
</dbReference>
<evidence type="ECO:0000313" key="9">
    <source>
        <dbReference type="EMBL" id="GAQ24831.1"/>
    </source>
</evidence>
<evidence type="ECO:0000313" key="10">
    <source>
        <dbReference type="Proteomes" id="UP000062160"/>
    </source>
</evidence>
<dbReference type="Pfam" id="PF00005">
    <property type="entry name" value="ABC_tran"/>
    <property type="match status" value="1"/>
</dbReference>
<keyword evidence="3" id="KW-0813">Transport</keyword>
<evidence type="ECO:0000256" key="5">
    <source>
        <dbReference type="ARBA" id="ARBA00022741"/>
    </source>
</evidence>
<dbReference type="InterPro" id="IPR027417">
    <property type="entry name" value="P-loop_NTPase"/>
</dbReference>
<dbReference type="InterPro" id="IPR013563">
    <property type="entry name" value="Oligopep_ABC_C"/>
</dbReference>
<keyword evidence="5" id="KW-0547">Nucleotide-binding</keyword>
<evidence type="ECO:0000256" key="2">
    <source>
        <dbReference type="ARBA" id="ARBA00005417"/>
    </source>
</evidence>
<comment type="similarity">
    <text evidence="2">Belongs to the ABC transporter superfamily.</text>
</comment>
<dbReference type="SUPFAM" id="SSF52540">
    <property type="entry name" value="P-loop containing nucleoside triphosphate hydrolases"/>
    <property type="match status" value="1"/>
</dbReference>
<sequence>MDKLLDVKNLEVNFKTYGGTINAVRGMSFDIDTGECLAIVGESGCGKSVTAKAIMGLIPCPPGEISGGSILFDGTDLLKLDRKSMMKIRGAKIGMIFQDPMTYLNPTMTVGKQIEEVLKKHTNYTKKQMTERIIEILNFVGIANPKRRMRQYPFELSGGMRQRVMIAIATVCTPKLLIADEPTTALDVTIQAQILELIKSLQKSMNTSVMLITHDLGVVANMADRVMVVYAGKIVESGVVDDVFYKPQHPYTWGLLSSIPTLELKNKEKLPSIEGTPPDLFSPPTGCAFAARCAFAMKICKEMYPETVDLGEGHHCACWLLHEKAKNVRQSFNL</sequence>
<organism evidence="9">
    <name type="scientific">Tepidanaerobacter syntrophicus</name>
    <dbReference type="NCBI Taxonomy" id="224999"/>
    <lineage>
        <taxon>Bacteria</taxon>
        <taxon>Bacillati</taxon>
        <taxon>Bacillota</taxon>
        <taxon>Clostridia</taxon>
        <taxon>Thermosediminibacterales</taxon>
        <taxon>Tepidanaerobacteraceae</taxon>
        <taxon>Tepidanaerobacter</taxon>
    </lineage>
</organism>
<keyword evidence="10" id="KW-1185">Reference proteome</keyword>
<dbReference type="InterPro" id="IPR003593">
    <property type="entry name" value="AAA+_ATPase"/>
</dbReference>
<evidence type="ECO:0000256" key="6">
    <source>
        <dbReference type="ARBA" id="ARBA00022840"/>
    </source>
</evidence>
<dbReference type="FunFam" id="3.40.50.300:FF:000016">
    <property type="entry name" value="Oligopeptide ABC transporter ATP-binding component"/>
    <property type="match status" value="1"/>
</dbReference>
<evidence type="ECO:0000256" key="3">
    <source>
        <dbReference type="ARBA" id="ARBA00022448"/>
    </source>
</evidence>
<keyword evidence="7" id="KW-0472">Membrane</keyword>